<feature type="chain" id="PRO_5013224601" evidence="1">
    <location>
        <begin position="28"/>
        <end position="256"/>
    </location>
</feature>
<dbReference type="OrthoDB" id="3733883at2"/>
<dbReference type="RefSeq" id="WP_077346818.1">
    <property type="nucleotide sequence ID" value="NZ_CP019607.1"/>
</dbReference>
<sequence length="256" mass="28493">MRRRWLTLVLAAVFGASGALLSLPAHAEIDVYTTPGTHNVNGRKWKTECSKYSSTVTRCRTEIWATTVTYNGARYVEAQGWVFNNLTYKTSPRATWEDWNPLVTPGTHVVNGRSWKTECDTRWTGSNGCRSQLMATVIEKNGSTYRTVNKYVFNNIVHVTPVPCPVSQATARSAVSKSDLVIHDCERSAQTKSWAAVDYAVTHGSGEQYYSTAFFRLSGSKWVYAAHSGPNPSTICSWVDRANVPADLRDHVPYCA</sequence>
<protein>
    <submittedName>
        <fullName evidence="2">Uncharacterized protein</fullName>
    </submittedName>
</protein>
<keyword evidence="3" id="KW-1185">Reference proteome</keyword>
<evidence type="ECO:0000313" key="3">
    <source>
        <dbReference type="Proteomes" id="UP000188235"/>
    </source>
</evidence>
<keyword evidence="1" id="KW-0732">Signal</keyword>
<dbReference type="STRING" id="399497.BW733_00115"/>
<dbReference type="Proteomes" id="UP000188235">
    <property type="component" value="Chromosome"/>
</dbReference>
<proteinExistence type="predicted"/>
<name>A0A1Q2CTQ2_9ACTN</name>
<dbReference type="AlphaFoldDB" id="A0A1Q2CTQ2"/>
<dbReference type="KEGG" id="tfa:BW733_00115"/>
<reference evidence="2 3" key="1">
    <citation type="journal article" date="2008" name="Int. J. Syst. Evol. Microbiol.">
        <title>Tessaracoccus flavescens sp. nov., isolated from marine sediment.</title>
        <authorList>
            <person name="Lee D.W."/>
            <person name="Lee S.D."/>
        </authorList>
    </citation>
    <scope>NUCLEOTIDE SEQUENCE [LARGE SCALE GENOMIC DNA]</scope>
    <source>
        <strain evidence="2 3">SST-39T</strain>
    </source>
</reference>
<feature type="signal peptide" evidence="1">
    <location>
        <begin position="1"/>
        <end position="27"/>
    </location>
</feature>
<dbReference type="EMBL" id="CP019607">
    <property type="protein sequence ID" value="AQP49481.1"/>
    <property type="molecule type" value="Genomic_DNA"/>
</dbReference>
<accession>A0A1Q2CTQ2</accession>
<gene>
    <name evidence="2" type="ORF">BW733_00115</name>
</gene>
<evidence type="ECO:0000313" key="2">
    <source>
        <dbReference type="EMBL" id="AQP49481.1"/>
    </source>
</evidence>
<evidence type="ECO:0000256" key="1">
    <source>
        <dbReference type="SAM" id="SignalP"/>
    </source>
</evidence>
<organism evidence="2 3">
    <name type="scientific">Tessaracoccus flavescens</name>
    <dbReference type="NCBI Taxonomy" id="399497"/>
    <lineage>
        <taxon>Bacteria</taxon>
        <taxon>Bacillati</taxon>
        <taxon>Actinomycetota</taxon>
        <taxon>Actinomycetes</taxon>
        <taxon>Propionibacteriales</taxon>
        <taxon>Propionibacteriaceae</taxon>
        <taxon>Tessaracoccus</taxon>
    </lineage>
</organism>